<dbReference type="Gene3D" id="3.40.630.30">
    <property type="match status" value="1"/>
</dbReference>
<comment type="caution">
    <text evidence="4">The sequence shown here is derived from an EMBL/GenBank/DDBJ whole genome shotgun (WGS) entry which is preliminary data.</text>
</comment>
<dbReference type="VEuPathDB" id="PiroplasmaDB:BBOV_III007230"/>
<dbReference type="GeneID" id="5480103"/>
<name>A7AP00_BABBO</name>
<evidence type="ECO:0000313" key="4">
    <source>
        <dbReference type="EMBL" id="EDO08284.1"/>
    </source>
</evidence>
<protein>
    <submittedName>
        <fullName evidence="4">Acetyltransferase, GNAT family protein</fullName>
    </submittedName>
</protein>
<keyword evidence="2" id="KW-0012">Acyltransferase</keyword>
<dbReference type="Pfam" id="PF00583">
    <property type="entry name" value="Acetyltransf_1"/>
    <property type="match status" value="1"/>
</dbReference>
<dbReference type="Proteomes" id="UP000002173">
    <property type="component" value="Unassembled WGS sequence"/>
</dbReference>
<dbReference type="KEGG" id="bbo:BBOV_III007230"/>
<dbReference type="PANTHER" id="PTHR45910">
    <property type="entry name" value="N-ALPHA-ACETYLTRANSFERASE 20"/>
    <property type="match status" value="1"/>
</dbReference>
<sequence length="153" mass="18085">MRRMTFTDIYAIRRIEKDRFIEIYSFSEYLKFLVYYPPLCLVIDLDGELAAFIIGCTEIDNNVVYGHVSSLIVLPQFRRRKFATELMLEFERVCREELNCAYVNFFVNPLNEVALSLYNKLGYQVHCTLPKYYNSTDDAYEMRKSLISPTEPL</sequence>
<dbReference type="InterPro" id="IPR000182">
    <property type="entry name" value="GNAT_dom"/>
</dbReference>
<reference evidence="5" key="2">
    <citation type="journal article" date="2020" name="Data Brief">
        <title>Transcriptome dataset of Babesia bovis life stages within vertebrate and invertebrate hosts.</title>
        <authorList>
            <person name="Ueti M.W."/>
            <person name="Johnson W.C."/>
            <person name="Kappmeyer L.S."/>
            <person name="Herndon D.R."/>
            <person name="Mousel M.R."/>
            <person name="Reif K.E."/>
            <person name="Taus N.S."/>
            <person name="Ifeonu O.O."/>
            <person name="Silva J.C."/>
            <person name="Suarez C.E."/>
            <person name="Brayton K.A."/>
        </authorList>
    </citation>
    <scope>NUCLEOTIDE SEQUENCE [LARGE SCALE GENOMIC DNA]</scope>
</reference>
<dbReference type="STRING" id="5865.A7AP00"/>
<dbReference type="CDD" id="cd04301">
    <property type="entry name" value="NAT_SF"/>
    <property type="match status" value="1"/>
</dbReference>
<dbReference type="FunCoup" id="A7AP00">
    <property type="interactions" value="388"/>
</dbReference>
<evidence type="ECO:0000313" key="5">
    <source>
        <dbReference type="Proteomes" id="UP000002173"/>
    </source>
</evidence>
<dbReference type="InterPro" id="IPR051646">
    <property type="entry name" value="NatB_acetyltransferase_subunit"/>
</dbReference>
<organism evidence="4 5">
    <name type="scientific">Babesia bovis</name>
    <dbReference type="NCBI Taxonomy" id="5865"/>
    <lineage>
        <taxon>Eukaryota</taxon>
        <taxon>Sar</taxon>
        <taxon>Alveolata</taxon>
        <taxon>Apicomplexa</taxon>
        <taxon>Aconoidasida</taxon>
        <taxon>Piroplasmida</taxon>
        <taxon>Babesiidae</taxon>
        <taxon>Babesia</taxon>
    </lineage>
</organism>
<gene>
    <name evidence="4" type="ORF">BBOV_III007230</name>
</gene>
<evidence type="ECO:0000256" key="1">
    <source>
        <dbReference type="ARBA" id="ARBA00022679"/>
    </source>
</evidence>
<evidence type="ECO:0000259" key="3">
    <source>
        <dbReference type="PROSITE" id="PS51186"/>
    </source>
</evidence>
<dbReference type="SUPFAM" id="SSF55729">
    <property type="entry name" value="Acyl-CoA N-acyltransferases (Nat)"/>
    <property type="match status" value="1"/>
</dbReference>
<evidence type="ECO:0000256" key="2">
    <source>
        <dbReference type="ARBA" id="ARBA00023315"/>
    </source>
</evidence>
<feature type="domain" description="N-acetyltransferase" evidence="3">
    <location>
        <begin position="1"/>
        <end position="147"/>
    </location>
</feature>
<dbReference type="PROSITE" id="PS51186">
    <property type="entry name" value="GNAT"/>
    <property type="match status" value="1"/>
</dbReference>
<keyword evidence="1 4" id="KW-0808">Transferase</keyword>
<keyword evidence="5" id="KW-1185">Reference proteome</keyword>
<dbReference type="InterPro" id="IPR016181">
    <property type="entry name" value="Acyl_CoA_acyltransferase"/>
</dbReference>
<dbReference type="AlphaFoldDB" id="A7AP00"/>
<proteinExistence type="predicted"/>
<dbReference type="GO" id="GO:0004596">
    <property type="term" value="F:protein-N-terminal amino-acid acetyltransferase activity"/>
    <property type="evidence" value="ECO:0007669"/>
    <property type="project" value="TreeGrafter"/>
</dbReference>
<dbReference type="EMBL" id="AAXT01000001">
    <property type="protein sequence ID" value="EDO08284.1"/>
    <property type="molecule type" value="Genomic_DNA"/>
</dbReference>
<reference evidence="4 5" key="1">
    <citation type="journal article" date="2007" name="PLoS Pathog.">
        <title>Genome sequence of Babesia bovis and comparative analysis of apicomplexan hemoprotozoa.</title>
        <authorList>
            <person name="Brayton K.A."/>
            <person name="Lau A.O.T."/>
            <person name="Herndon D.R."/>
            <person name="Hannick L."/>
            <person name="Kappmeyer L.S."/>
            <person name="Berens S.J."/>
            <person name="Bidwell S.L."/>
            <person name="Brown W.C."/>
            <person name="Crabtree J."/>
            <person name="Fadrosh D."/>
            <person name="Feldblum T."/>
            <person name="Forberger H.A."/>
            <person name="Haas B.J."/>
            <person name="Howell J.M."/>
            <person name="Khouri H."/>
            <person name="Koo H."/>
            <person name="Mann D.J."/>
            <person name="Norimine J."/>
            <person name="Paulsen I.T."/>
            <person name="Radune D."/>
            <person name="Ren Q."/>
            <person name="Smith R.K. Jr."/>
            <person name="Suarez C.E."/>
            <person name="White O."/>
            <person name="Wortman J.R."/>
            <person name="Knowles D.P. Jr."/>
            <person name="McElwain T.F."/>
            <person name="Nene V.M."/>
        </authorList>
    </citation>
    <scope>NUCLEOTIDE SEQUENCE [LARGE SCALE GENOMIC DNA]</scope>
    <source>
        <strain evidence="4">T2Bo</strain>
    </source>
</reference>
<reference evidence="5" key="3">
    <citation type="journal article" date="2021" name="Int. J. Parasitol.">
        <title>Comparative analysis of gene expression between Babesia bovis blood stages and kinetes allowed by improved genome annotation.</title>
        <authorList>
            <person name="Ueti M.W."/>
            <person name="Johnson W.C."/>
            <person name="Kappmeyer L.S."/>
            <person name="Herndon D.R."/>
            <person name="Mousel M.R."/>
            <person name="Reif K.E."/>
            <person name="Taus N.S."/>
            <person name="Ifeonu O.O."/>
            <person name="Silva J.C."/>
            <person name="Suarez C.E."/>
            <person name="Brayton K.A."/>
        </authorList>
    </citation>
    <scope>NUCLEOTIDE SEQUENCE [LARGE SCALE GENOMIC DNA]</scope>
</reference>
<dbReference type="GO" id="GO:0031416">
    <property type="term" value="C:NatB complex"/>
    <property type="evidence" value="ECO:0007669"/>
    <property type="project" value="TreeGrafter"/>
</dbReference>
<dbReference type="RefSeq" id="XP_001611852.1">
    <property type="nucleotide sequence ID" value="XM_001611802.1"/>
</dbReference>
<dbReference type="InParanoid" id="A7AP00"/>
<dbReference type="PANTHER" id="PTHR45910:SF1">
    <property type="entry name" value="N-ALPHA-ACETYLTRANSFERASE 20"/>
    <property type="match status" value="1"/>
</dbReference>
<accession>A7AP00</accession>
<dbReference type="OMA" id="DAHDMRK"/>
<dbReference type="eggNOG" id="KOG3234">
    <property type="taxonomic scope" value="Eukaryota"/>
</dbReference>